<feature type="chain" id="PRO_5047087525" description="Conjugal transfer protein TraN" evidence="2">
    <location>
        <begin position="26"/>
        <end position="919"/>
    </location>
</feature>
<keyword evidence="4" id="KW-1185">Reference proteome</keyword>
<evidence type="ECO:0000313" key="3">
    <source>
        <dbReference type="EMBL" id="AOZ11192.1"/>
    </source>
</evidence>
<reference evidence="3 4" key="1">
    <citation type="submission" date="2016-10" db="EMBL/GenBank/DDBJ databases">
        <title>Complete genome sequences of three Cupriavidus strains isolated from various Malaysian environments.</title>
        <authorList>
            <person name="Abdullah A.A.-A."/>
            <person name="Shafie N.A.H."/>
            <person name="Lau N.S."/>
        </authorList>
    </citation>
    <scope>NUCLEOTIDE SEQUENCE [LARGE SCALE GENOMIC DNA]</scope>
    <source>
        <strain evidence="3 4">USMAA1020</strain>
        <plasmid evidence="3 4">unnamed1</plasmid>
    </source>
</reference>
<proteinExistence type="predicted"/>
<feature type="signal peptide" evidence="2">
    <location>
        <begin position="1"/>
        <end position="25"/>
    </location>
</feature>
<evidence type="ECO:0000256" key="1">
    <source>
        <dbReference type="SAM" id="MobiDB-lite"/>
    </source>
</evidence>
<dbReference type="EMBL" id="CP017756">
    <property type="protein sequence ID" value="AOZ11192.1"/>
    <property type="molecule type" value="Genomic_DNA"/>
</dbReference>
<feature type="compositionally biased region" description="Polar residues" evidence="1">
    <location>
        <begin position="85"/>
        <end position="107"/>
    </location>
</feature>
<dbReference type="RefSeq" id="WP_071073833.1">
    <property type="nucleotide sequence ID" value="NZ_CP017756.1"/>
</dbReference>
<keyword evidence="3" id="KW-0614">Plasmid</keyword>
<dbReference type="Pfam" id="PF06986">
    <property type="entry name" value="F_T4SS_TraN"/>
    <property type="match status" value="1"/>
</dbReference>
<evidence type="ECO:0000256" key="2">
    <source>
        <dbReference type="SAM" id="SignalP"/>
    </source>
</evidence>
<name>A0ABN4TVD1_9BURK</name>
<sequence>MASIFSRYVATFTAASLAFLPVAQARAQSGMTSADQGDFTSGTSMGIDTILTLSNFLLKGESQVGAECDGSKVCASDSVPGSRASLQNFTAQNGGSGNAANVQARSKQQYDSDRAAAQSGGNDPVQWLYNSANTGKATRDEAAALANNMANTATGIGMGNDPAGSPGLISSLFSGCTQTADGANGVNEVCQTAVRCMGNECYKPAGENNSDFGAAVTAAQIVETIRNGAVCAETGKPPREANNCTPKRSQETVKRAKDCSLDVYHADPDCVTESLCEPGMWVPDPFFWGTGYCSGMANITVVKQVDICAETGEKVPLQCGGSIRQLDGVLADGLPAGCTLAKPRAANPGEYIQQCTPEIFRGQMKYCSNYFGSGVGLSNDCCRMAAQIAAPVAAVKLISAAYKMPFMASLRSQVDAMAMDWIKDTIIDDARQAIGDLTQSLSTEFGSMLQSFGADVGTDAAASSAASAISSEVGAQAGSTAAELGAEMAAEAGASAGAEAGATEAASQAAEMASAALQYVNMAMAVYTIVSTLGKLLTSCSPTEMTVGMEKKGGKCVTFPRYCEQSGPLGCLKETERSCCYSSLSTRVLGQQIKAQLFPWRGNGGYGSQETPDCSGFSPAQLAQVDWSRIDMSEWFNALSAANIRVPQNANDVAAYNIGYGDSYSTLMGEQQGFSKLVDIPAMQRERITNSATGSVDGSGVTLEQKRDTAIKSDPVCYQTDTSIPAYAPSAPKTLQPEDILIVYGTPQSDYGYDNITACTSMTGSSNCMQVNLGKRGDNYISDWCTRMWKQSYDFYVKRPELIRSARIVEGSWDDMVRLKVNGKDVLVSPRFYEAPGVCELYDSWRLFDQYTPADTKWDPSGRPYVDVTSYFKTQGPVNTQSDLWVGGDGEGFLTIQIEYDNALPAPPLNNCIAPPNPT</sequence>
<evidence type="ECO:0008006" key="5">
    <source>
        <dbReference type="Google" id="ProtNLM"/>
    </source>
</evidence>
<protein>
    <recommendedName>
        <fullName evidence="5">Conjugal transfer protein TraN</fullName>
    </recommendedName>
</protein>
<accession>A0ABN4TVD1</accession>
<gene>
    <name evidence="3" type="ORF">BKK80_35150</name>
</gene>
<dbReference type="Proteomes" id="UP000177515">
    <property type="component" value="Plasmid unnamed1"/>
</dbReference>
<feature type="region of interest" description="Disordered" evidence="1">
    <location>
        <begin position="85"/>
        <end position="129"/>
    </location>
</feature>
<organism evidence="3 4">
    <name type="scientific">Cupriavidus malaysiensis</name>
    <dbReference type="NCBI Taxonomy" id="367825"/>
    <lineage>
        <taxon>Bacteria</taxon>
        <taxon>Pseudomonadati</taxon>
        <taxon>Pseudomonadota</taxon>
        <taxon>Betaproteobacteria</taxon>
        <taxon>Burkholderiales</taxon>
        <taxon>Burkholderiaceae</taxon>
        <taxon>Cupriavidus</taxon>
    </lineage>
</organism>
<evidence type="ECO:0000313" key="4">
    <source>
        <dbReference type="Proteomes" id="UP000177515"/>
    </source>
</evidence>
<keyword evidence="2" id="KW-0732">Signal</keyword>
<dbReference type="InterPro" id="IPR014121">
    <property type="entry name" value="TraN_Ftype"/>
</dbReference>
<geneLocation type="plasmid" evidence="3 4">
    <name>unnamed1</name>
</geneLocation>